<name>A0A2N9IHZ3_FAGSY</name>
<sequence>MGHAAWVCGISSESSRRPLSNDIKFARIGVRTRELWLPEVGVSELFLCTSSDAKIPVKRGMLSANREFHVVAGVIIFPTHPGSRINLLRAGKTLRAKAALPMSDFDVLGTVGKLALPIFARFRICGKSELGLVRYGPANRVHRGVFGPFEGSFPIRIPADPDKFLAIREFHVVHGCVLLSNVPGLADQLVASQEDSVRKRGNVGGEIPELSAKPYFVGLFSRAWPCTEASLGSQDMILANGGRRNVPYAKGSTFGLRFRLDRRSS</sequence>
<dbReference type="AlphaFoldDB" id="A0A2N9IHZ3"/>
<reference evidence="1" key="1">
    <citation type="submission" date="2018-02" db="EMBL/GenBank/DDBJ databases">
        <authorList>
            <person name="Cohen D.B."/>
            <person name="Kent A.D."/>
        </authorList>
    </citation>
    <scope>NUCLEOTIDE SEQUENCE</scope>
</reference>
<gene>
    <name evidence="1" type="ORF">FSB_LOCUS51571</name>
</gene>
<proteinExistence type="predicted"/>
<evidence type="ECO:0000313" key="1">
    <source>
        <dbReference type="EMBL" id="SPD23689.1"/>
    </source>
</evidence>
<protein>
    <submittedName>
        <fullName evidence="1">Uncharacterized protein</fullName>
    </submittedName>
</protein>
<organism evidence="1">
    <name type="scientific">Fagus sylvatica</name>
    <name type="common">Beechnut</name>
    <dbReference type="NCBI Taxonomy" id="28930"/>
    <lineage>
        <taxon>Eukaryota</taxon>
        <taxon>Viridiplantae</taxon>
        <taxon>Streptophyta</taxon>
        <taxon>Embryophyta</taxon>
        <taxon>Tracheophyta</taxon>
        <taxon>Spermatophyta</taxon>
        <taxon>Magnoliopsida</taxon>
        <taxon>eudicotyledons</taxon>
        <taxon>Gunneridae</taxon>
        <taxon>Pentapetalae</taxon>
        <taxon>rosids</taxon>
        <taxon>fabids</taxon>
        <taxon>Fagales</taxon>
        <taxon>Fagaceae</taxon>
        <taxon>Fagus</taxon>
    </lineage>
</organism>
<dbReference type="EMBL" id="OIVN01005704">
    <property type="protein sequence ID" value="SPD23689.1"/>
    <property type="molecule type" value="Genomic_DNA"/>
</dbReference>
<accession>A0A2N9IHZ3</accession>